<evidence type="ECO:0000256" key="7">
    <source>
        <dbReference type="SAM" id="MobiDB-lite"/>
    </source>
</evidence>
<dbReference type="Pfam" id="PF00520">
    <property type="entry name" value="Ion_trans"/>
    <property type="match status" value="1"/>
</dbReference>
<dbReference type="Gene3D" id="1.10.287.70">
    <property type="match status" value="1"/>
</dbReference>
<feature type="compositionally biased region" description="Polar residues" evidence="7">
    <location>
        <begin position="929"/>
        <end position="943"/>
    </location>
</feature>
<keyword evidence="3 8" id="KW-0812">Transmembrane</keyword>
<feature type="region of interest" description="Disordered" evidence="7">
    <location>
        <begin position="107"/>
        <end position="127"/>
    </location>
</feature>
<evidence type="ECO:0000256" key="6">
    <source>
        <dbReference type="ARBA" id="ARBA00023136"/>
    </source>
</evidence>
<organism evidence="10 11">
    <name type="scientific">Euplotes crassus</name>
    <dbReference type="NCBI Taxonomy" id="5936"/>
    <lineage>
        <taxon>Eukaryota</taxon>
        <taxon>Sar</taxon>
        <taxon>Alveolata</taxon>
        <taxon>Ciliophora</taxon>
        <taxon>Intramacronucleata</taxon>
        <taxon>Spirotrichea</taxon>
        <taxon>Hypotrichia</taxon>
        <taxon>Euplotida</taxon>
        <taxon>Euplotidae</taxon>
        <taxon>Moneuplotes</taxon>
    </lineage>
</organism>
<feature type="domain" description="Cyclic nucleotide-binding" evidence="9">
    <location>
        <begin position="546"/>
        <end position="661"/>
    </location>
</feature>
<dbReference type="PROSITE" id="PS00889">
    <property type="entry name" value="CNMP_BINDING_2"/>
    <property type="match status" value="1"/>
</dbReference>
<dbReference type="Gene3D" id="1.10.287.630">
    <property type="entry name" value="Helix hairpin bin"/>
    <property type="match status" value="1"/>
</dbReference>
<dbReference type="PANTHER" id="PTHR10217:SF435">
    <property type="entry name" value="POTASSIUM VOLTAGE-GATED CHANNEL PROTEIN EAG"/>
    <property type="match status" value="1"/>
</dbReference>
<feature type="region of interest" description="Disordered" evidence="7">
    <location>
        <begin position="922"/>
        <end position="943"/>
    </location>
</feature>
<feature type="region of interest" description="Disordered" evidence="7">
    <location>
        <begin position="81"/>
        <end position="100"/>
    </location>
</feature>
<comment type="subcellular location">
    <subcellularLocation>
        <location evidence="1">Membrane</location>
        <topology evidence="1">Multi-pass membrane protein</topology>
    </subcellularLocation>
</comment>
<feature type="region of interest" description="Disordered" evidence="7">
    <location>
        <begin position="177"/>
        <end position="202"/>
    </location>
</feature>
<dbReference type="InterPro" id="IPR018488">
    <property type="entry name" value="cNMP-bd_CS"/>
</dbReference>
<dbReference type="Proteomes" id="UP001295684">
    <property type="component" value="Unassembled WGS sequence"/>
</dbReference>
<dbReference type="Pfam" id="PF00027">
    <property type="entry name" value="cNMP_binding"/>
    <property type="match status" value="2"/>
</dbReference>
<sequence length="982" mass="113975">MAKFGKIAVITQLESNQEDSKGFNMADDYGGQLRNAAKDIQRIQEVEETVYGDENSQFSQPLPGPDNDINENNNMKKNINFDPQSTSHRKNISSIDGLITPTSGMTEVGESNKPMNKNPSLTNLKPMYPGKRNSVSPMPLESHNLNQAVMKPINENSIQPNLDQHLNVRSEMIDKSMNDQSQLAEGKQLTQEDEESDEEDIIPEDEKWKTRKLFWQMNEQIRIKWDLFVMILAIWNCFSIPFNAAFKPDFMESITIEIFNSIIDLLFMVDVVINFRTSYINSKTGEEIFDLKMIAKNYLKGRFWVDILASLPLDVIGLIFFSSSGNTAVFELFGLLKLVRVLRLSRIIMYMNLKDDIKMSLKLVKLVFFLVMYIHCQGCAWHLIVKDNKKWIPPLDYVWIETHIYTDTVSMQYWNAVYHSTLLLAGNDIGPRRDLQLFFCITTLLICAIINANIFGNLAVLVSALNRKSTKFQEKLDTVNTAMKNMKLPEETQKKVQNYIMSTQSTLDHQQEMDAFLKLISPSLRLEVTKHIFHMIVVKNDLFRENEDLVDYLVRYLNTLLYLPEDEIIKQGDKADHLYFLARGECVIYIYDENNVEKYVNTLKIGAYFGEVGIIKDCPRTATVKSKNYTTCAALNEKNFKDFRNHYPEIVRKMSDNLYNYQDKWKKFLMKTLKNISFLSHDISDVILEDLIYELDTERIEEGNYLFKKGFSCDCIYIVIHGEVDIYMENNGRETFIETLHQSSNIGTYSTIQEEDYNFTCKAQNDCTLMLLKFETLEKFRGKYDELNYYLIEYEGFIEDNGAPFCDFLLYRNKKERFNPKETLINGVKRAKNILKSFSRKIEFGDILKRVQETIRRERAEEKKKKKKRFNNDNKPLNQTQANGKMIAEIKNDIKTLKEILENLVQGGDSPEKDNFNEEKARALEESHFSSQPLDNANNQNNGIFSHDNSINLGLGADLNRDDGKYQKSATQLQTPMDEDWD</sequence>
<dbReference type="PROSITE" id="PS00888">
    <property type="entry name" value="CNMP_BINDING_1"/>
    <property type="match status" value="1"/>
</dbReference>
<dbReference type="PANTHER" id="PTHR10217">
    <property type="entry name" value="VOLTAGE AND LIGAND GATED POTASSIUM CHANNEL"/>
    <property type="match status" value="1"/>
</dbReference>
<feature type="compositionally biased region" description="Polar residues" evidence="7">
    <location>
        <begin position="113"/>
        <end position="123"/>
    </location>
</feature>
<proteinExistence type="predicted"/>
<feature type="region of interest" description="Disordered" evidence="7">
    <location>
        <begin position="859"/>
        <end position="881"/>
    </location>
</feature>
<evidence type="ECO:0000256" key="8">
    <source>
        <dbReference type="SAM" id="Phobius"/>
    </source>
</evidence>
<keyword evidence="5" id="KW-0406">Ion transport</keyword>
<dbReference type="InterPro" id="IPR005821">
    <property type="entry name" value="Ion_trans_dom"/>
</dbReference>
<dbReference type="Gene3D" id="2.60.120.10">
    <property type="entry name" value="Jelly Rolls"/>
    <property type="match status" value="2"/>
</dbReference>
<accession>A0AAD1XXL0</accession>
<evidence type="ECO:0000256" key="5">
    <source>
        <dbReference type="ARBA" id="ARBA00023065"/>
    </source>
</evidence>
<feature type="transmembrane region" description="Helical" evidence="8">
    <location>
        <begin position="258"/>
        <end position="275"/>
    </location>
</feature>
<dbReference type="InterPro" id="IPR000595">
    <property type="entry name" value="cNMP-bd_dom"/>
</dbReference>
<dbReference type="GO" id="GO:0005886">
    <property type="term" value="C:plasma membrane"/>
    <property type="evidence" value="ECO:0007669"/>
    <property type="project" value="TreeGrafter"/>
</dbReference>
<feature type="transmembrane region" description="Helical" evidence="8">
    <location>
        <begin position="366"/>
        <end position="384"/>
    </location>
</feature>
<protein>
    <recommendedName>
        <fullName evidence="9">Cyclic nucleotide-binding domain-containing protein</fullName>
    </recommendedName>
</protein>
<name>A0AAD1XXL0_EUPCR</name>
<reference evidence="10" key="1">
    <citation type="submission" date="2023-07" db="EMBL/GenBank/DDBJ databases">
        <authorList>
            <consortium name="AG Swart"/>
            <person name="Singh M."/>
            <person name="Singh A."/>
            <person name="Seah K."/>
            <person name="Emmerich C."/>
        </authorList>
    </citation>
    <scope>NUCLEOTIDE SEQUENCE</scope>
    <source>
        <strain evidence="10">DP1</strain>
    </source>
</reference>
<dbReference type="InterPro" id="IPR050818">
    <property type="entry name" value="KCNH_animal-type"/>
</dbReference>
<evidence type="ECO:0000256" key="2">
    <source>
        <dbReference type="ARBA" id="ARBA00022448"/>
    </source>
</evidence>
<dbReference type="AlphaFoldDB" id="A0AAD1XXL0"/>
<evidence type="ECO:0000259" key="9">
    <source>
        <dbReference type="PROSITE" id="PS50042"/>
    </source>
</evidence>
<keyword evidence="2" id="KW-0813">Transport</keyword>
<dbReference type="SUPFAM" id="SSF81324">
    <property type="entry name" value="Voltage-gated potassium channels"/>
    <property type="match status" value="1"/>
</dbReference>
<comment type="caution">
    <text evidence="10">The sequence shown here is derived from an EMBL/GenBank/DDBJ whole genome shotgun (WGS) entry which is preliminary data.</text>
</comment>
<gene>
    <name evidence="10" type="ORF">ECRASSUSDP1_LOCUS22686</name>
</gene>
<keyword evidence="4 8" id="KW-1133">Transmembrane helix</keyword>
<feature type="transmembrane region" description="Helical" evidence="8">
    <location>
        <begin position="436"/>
        <end position="465"/>
    </location>
</feature>
<dbReference type="GO" id="GO:0042391">
    <property type="term" value="P:regulation of membrane potential"/>
    <property type="evidence" value="ECO:0007669"/>
    <property type="project" value="TreeGrafter"/>
</dbReference>
<keyword evidence="11" id="KW-1185">Reference proteome</keyword>
<dbReference type="SUPFAM" id="SSF51206">
    <property type="entry name" value="cAMP-binding domain-like"/>
    <property type="match status" value="2"/>
</dbReference>
<feature type="transmembrane region" description="Helical" evidence="8">
    <location>
        <begin position="303"/>
        <end position="321"/>
    </location>
</feature>
<evidence type="ECO:0000256" key="4">
    <source>
        <dbReference type="ARBA" id="ARBA00022989"/>
    </source>
</evidence>
<feature type="compositionally biased region" description="Acidic residues" evidence="7">
    <location>
        <begin position="191"/>
        <end position="202"/>
    </location>
</feature>
<dbReference type="InterPro" id="IPR014710">
    <property type="entry name" value="RmlC-like_jellyroll"/>
</dbReference>
<dbReference type="CDD" id="cd00038">
    <property type="entry name" value="CAP_ED"/>
    <property type="match status" value="2"/>
</dbReference>
<feature type="region of interest" description="Disordered" evidence="7">
    <location>
        <begin position="956"/>
        <end position="982"/>
    </location>
</feature>
<dbReference type="PROSITE" id="PS50042">
    <property type="entry name" value="CNMP_BINDING_3"/>
    <property type="match status" value="2"/>
</dbReference>
<evidence type="ECO:0000313" key="10">
    <source>
        <dbReference type="EMBL" id="CAI2381236.1"/>
    </source>
</evidence>
<dbReference type="GO" id="GO:0005249">
    <property type="term" value="F:voltage-gated potassium channel activity"/>
    <property type="evidence" value="ECO:0007669"/>
    <property type="project" value="TreeGrafter"/>
</dbReference>
<dbReference type="InterPro" id="IPR018490">
    <property type="entry name" value="cNMP-bd_dom_sf"/>
</dbReference>
<dbReference type="EMBL" id="CAMPGE010023276">
    <property type="protein sequence ID" value="CAI2381236.1"/>
    <property type="molecule type" value="Genomic_DNA"/>
</dbReference>
<dbReference type="PRINTS" id="PR00103">
    <property type="entry name" value="CAMPKINASE"/>
</dbReference>
<evidence type="ECO:0000256" key="3">
    <source>
        <dbReference type="ARBA" id="ARBA00022692"/>
    </source>
</evidence>
<feature type="transmembrane region" description="Helical" evidence="8">
    <location>
        <begin position="227"/>
        <end position="246"/>
    </location>
</feature>
<feature type="domain" description="Cyclic nucleotide-binding" evidence="9">
    <location>
        <begin position="679"/>
        <end position="780"/>
    </location>
</feature>
<keyword evidence="6 8" id="KW-0472">Membrane</keyword>
<dbReference type="SMART" id="SM00100">
    <property type="entry name" value="cNMP"/>
    <property type="match status" value="2"/>
</dbReference>
<evidence type="ECO:0000256" key="1">
    <source>
        <dbReference type="ARBA" id="ARBA00004141"/>
    </source>
</evidence>
<evidence type="ECO:0000313" key="11">
    <source>
        <dbReference type="Proteomes" id="UP001295684"/>
    </source>
</evidence>